<evidence type="ECO:0000256" key="5">
    <source>
        <dbReference type="SAM" id="MobiDB-lite"/>
    </source>
</evidence>
<feature type="region of interest" description="Disordered" evidence="5">
    <location>
        <begin position="317"/>
        <end position="484"/>
    </location>
</feature>
<dbReference type="InterPro" id="IPR008271">
    <property type="entry name" value="Ser/Thr_kinase_AS"/>
</dbReference>
<feature type="compositionally biased region" description="Low complexity" evidence="5">
    <location>
        <begin position="381"/>
        <end position="402"/>
    </location>
</feature>
<keyword evidence="3" id="KW-0418">Kinase</keyword>
<dbReference type="PROSITE" id="PS50011">
    <property type="entry name" value="PROTEIN_KINASE_DOM"/>
    <property type="match status" value="1"/>
</dbReference>
<dbReference type="AlphaFoldDB" id="A0A5J4KRT3"/>
<dbReference type="PANTHER" id="PTHR43289">
    <property type="entry name" value="MITOGEN-ACTIVATED PROTEIN KINASE KINASE KINASE 20-RELATED"/>
    <property type="match status" value="1"/>
</dbReference>
<name>A0A5J4KRT3_9CHLR</name>
<dbReference type="CDD" id="cd14014">
    <property type="entry name" value="STKc_PknB_like"/>
    <property type="match status" value="1"/>
</dbReference>
<proteinExistence type="predicted"/>
<evidence type="ECO:0000256" key="3">
    <source>
        <dbReference type="ARBA" id="ARBA00022777"/>
    </source>
</evidence>
<sequence length="484" mass="53556">MVFQVGQEIGNYRIVGEIAQGAYAYVYKATHTALAHRTVAIKILHKTFVDPEAKHDILYQEAHILEQLQHPHILAVLDFGSYENAPYIVKEYAPHGSLRDLLQRQRKRPLPINDALFLLRQIGEGLQFAHDHNIVHCDLKPENILFNAENQALISDFDIARVLKATNVQGRNIGGTPSYMAPEQFHGKVRRESDQYALACMAYEMLTGRRIFEGENLAALQQQHLHEQPVPPGQLRPDLPLHIDQALLRALDKDYQHRYPDITAFIDALDPVIATEWPTAVLTQQGGARLVLHAPGKSRQEDEDIFYEETISMHAEATLAGEDLPAPRKRRTTTSKPASGEAPRSRTARSTTARVTKPKTPATTTAKPRVSRARASETDASKATTKKATTTKASVKVPAAKKATVKKVKASETAGTTTAKSKAVRTKAAAEKKPTAIKKLPATRKPAARKSSEVVEQSPVAPRSLPAWQQAMAHRQVRSTGKDK</sequence>
<reference evidence="7 8" key="1">
    <citation type="submission" date="2019-10" db="EMBL/GenBank/DDBJ databases">
        <title>Dictyobacter vulcani sp. nov., within the class Ktedonobacteria, isolated from soil of volcanic Mt. Zao.</title>
        <authorList>
            <person name="Zheng Y."/>
            <person name="Wang C.M."/>
            <person name="Sakai Y."/>
            <person name="Abe K."/>
            <person name="Yokota A."/>
            <person name="Yabe S."/>
        </authorList>
    </citation>
    <scope>NUCLEOTIDE SEQUENCE [LARGE SCALE GENOMIC DNA]</scope>
    <source>
        <strain evidence="7 8">W12</strain>
    </source>
</reference>
<keyword evidence="2" id="KW-0547">Nucleotide-binding</keyword>
<dbReference type="SUPFAM" id="SSF56112">
    <property type="entry name" value="Protein kinase-like (PK-like)"/>
    <property type="match status" value="1"/>
</dbReference>
<evidence type="ECO:0000256" key="2">
    <source>
        <dbReference type="ARBA" id="ARBA00022741"/>
    </source>
</evidence>
<evidence type="ECO:0000313" key="8">
    <source>
        <dbReference type="Proteomes" id="UP000326912"/>
    </source>
</evidence>
<dbReference type="EMBL" id="BKZW01000005">
    <property type="protein sequence ID" value="GER92094.1"/>
    <property type="molecule type" value="Genomic_DNA"/>
</dbReference>
<dbReference type="InterPro" id="IPR011009">
    <property type="entry name" value="Kinase-like_dom_sf"/>
</dbReference>
<dbReference type="PANTHER" id="PTHR43289:SF34">
    <property type="entry name" value="SERINE_THREONINE-PROTEIN KINASE YBDM-RELATED"/>
    <property type="match status" value="1"/>
</dbReference>
<evidence type="ECO:0000259" key="6">
    <source>
        <dbReference type="PROSITE" id="PS50011"/>
    </source>
</evidence>
<feature type="compositionally biased region" description="Low complexity" evidence="5">
    <location>
        <begin position="348"/>
        <end position="368"/>
    </location>
</feature>
<dbReference type="Proteomes" id="UP000326912">
    <property type="component" value="Unassembled WGS sequence"/>
</dbReference>
<accession>A0A5J4KRT3</accession>
<dbReference type="GO" id="GO:0004674">
    <property type="term" value="F:protein serine/threonine kinase activity"/>
    <property type="evidence" value="ECO:0007669"/>
    <property type="project" value="TreeGrafter"/>
</dbReference>
<evidence type="ECO:0000313" key="7">
    <source>
        <dbReference type="EMBL" id="GER92094.1"/>
    </source>
</evidence>
<organism evidence="7 8">
    <name type="scientific">Dictyobacter vulcani</name>
    <dbReference type="NCBI Taxonomy" id="2607529"/>
    <lineage>
        <taxon>Bacteria</taxon>
        <taxon>Bacillati</taxon>
        <taxon>Chloroflexota</taxon>
        <taxon>Ktedonobacteria</taxon>
        <taxon>Ktedonobacterales</taxon>
        <taxon>Dictyobacteraceae</taxon>
        <taxon>Dictyobacter</taxon>
    </lineage>
</organism>
<dbReference type="Pfam" id="PF00069">
    <property type="entry name" value="Pkinase"/>
    <property type="match status" value="1"/>
</dbReference>
<keyword evidence="8" id="KW-1185">Reference proteome</keyword>
<dbReference type="GO" id="GO:0005524">
    <property type="term" value="F:ATP binding"/>
    <property type="evidence" value="ECO:0007669"/>
    <property type="project" value="UniProtKB-KW"/>
</dbReference>
<comment type="caution">
    <text evidence="7">The sequence shown here is derived from an EMBL/GenBank/DDBJ whole genome shotgun (WGS) entry which is preliminary data.</text>
</comment>
<dbReference type="Gene3D" id="3.30.200.20">
    <property type="entry name" value="Phosphorylase Kinase, domain 1"/>
    <property type="match status" value="1"/>
</dbReference>
<evidence type="ECO:0000256" key="4">
    <source>
        <dbReference type="ARBA" id="ARBA00022840"/>
    </source>
</evidence>
<dbReference type="InterPro" id="IPR000719">
    <property type="entry name" value="Prot_kinase_dom"/>
</dbReference>
<dbReference type="Gene3D" id="1.10.510.10">
    <property type="entry name" value="Transferase(Phosphotransferase) domain 1"/>
    <property type="match status" value="1"/>
</dbReference>
<protein>
    <recommendedName>
        <fullName evidence="6">Protein kinase domain-containing protein</fullName>
    </recommendedName>
</protein>
<feature type="domain" description="Protein kinase" evidence="6">
    <location>
        <begin position="12"/>
        <end position="273"/>
    </location>
</feature>
<dbReference type="SMART" id="SM00220">
    <property type="entry name" value="S_TKc"/>
    <property type="match status" value="1"/>
</dbReference>
<dbReference type="PROSITE" id="PS00108">
    <property type="entry name" value="PROTEIN_KINASE_ST"/>
    <property type="match status" value="1"/>
</dbReference>
<keyword evidence="4" id="KW-0067">ATP-binding</keyword>
<gene>
    <name evidence="7" type="ORF">KDW_62560</name>
</gene>
<keyword evidence="1" id="KW-0808">Transferase</keyword>
<dbReference type="RefSeq" id="WP_151759654.1">
    <property type="nucleotide sequence ID" value="NZ_BKZW01000005.1"/>
</dbReference>
<evidence type="ECO:0000256" key="1">
    <source>
        <dbReference type="ARBA" id="ARBA00022679"/>
    </source>
</evidence>